<feature type="transmembrane region" description="Helical" evidence="5">
    <location>
        <begin position="7"/>
        <end position="27"/>
    </location>
</feature>
<feature type="transmembrane region" description="Helical" evidence="5">
    <location>
        <begin position="97"/>
        <end position="113"/>
    </location>
</feature>
<evidence type="ECO:0000256" key="1">
    <source>
        <dbReference type="ARBA" id="ARBA00004141"/>
    </source>
</evidence>
<evidence type="ECO:0000256" key="4">
    <source>
        <dbReference type="ARBA" id="ARBA00023136"/>
    </source>
</evidence>
<gene>
    <name evidence="6" type="ORF">FEE95_06605</name>
</gene>
<evidence type="ECO:0000256" key="2">
    <source>
        <dbReference type="ARBA" id="ARBA00022692"/>
    </source>
</evidence>
<keyword evidence="3 5" id="KW-1133">Transmembrane helix</keyword>
<accession>A0A5S3PVS3</accession>
<feature type="transmembrane region" description="Helical" evidence="5">
    <location>
        <begin position="72"/>
        <end position="91"/>
    </location>
</feature>
<evidence type="ECO:0000256" key="3">
    <source>
        <dbReference type="ARBA" id="ARBA00022989"/>
    </source>
</evidence>
<name>A0A5S3PVS3_9FLAO</name>
<dbReference type="AlphaFoldDB" id="A0A5S3PVS3"/>
<comment type="caution">
    <text evidence="6">The sequence shown here is derived from an EMBL/GenBank/DDBJ whole genome shotgun (WGS) entry which is preliminary data.</text>
</comment>
<comment type="subcellular location">
    <subcellularLocation>
        <location evidence="1">Membrane</location>
        <topology evidence="1">Multi-pass membrane protein</topology>
    </subcellularLocation>
</comment>
<evidence type="ECO:0000256" key="5">
    <source>
        <dbReference type="SAM" id="Phobius"/>
    </source>
</evidence>
<organism evidence="6 7">
    <name type="scientific">Maribacter algarum</name>
    <name type="common">ex Zhang et al. 2020</name>
    <dbReference type="NCBI Taxonomy" id="2578118"/>
    <lineage>
        <taxon>Bacteria</taxon>
        <taxon>Pseudomonadati</taxon>
        <taxon>Bacteroidota</taxon>
        <taxon>Flavobacteriia</taxon>
        <taxon>Flavobacteriales</taxon>
        <taxon>Flavobacteriaceae</taxon>
        <taxon>Maribacter</taxon>
    </lineage>
</organism>
<dbReference type="EMBL" id="VATY01000001">
    <property type="protein sequence ID" value="TMM59099.1"/>
    <property type="molecule type" value="Genomic_DNA"/>
</dbReference>
<keyword evidence="7" id="KW-1185">Reference proteome</keyword>
<dbReference type="Proteomes" id="UP000310314">
    <property type="component" value="Unassembled WGS sequence"/>
</dbReference>
<dbReference type="InterPro" id="IPR032808">
    <property type="entry name" value="DoxX"/>
</dbReference>
<dbReference type="Pfam" id="PF13564">
    <property type="entry name" value="DoxX_2"/>
    <property type="match status" value="1"/>
</dbReference>
<sequence>MNIQKIAYYIATGVLTSIMIYSVQMYLRNPEEIAGYFESVNYPGYLVYPLAIAKILGLIAIWGNFSKSLKEWAYAGFFFDVTLAFAAHMVAKDGGELFSIIAFVALMISYFLGKTVRT</sequence>
<evidence type="ECO:0000313" key="6">
    <source>
        <dbReference type="EMBL" id="TMM59099.1"/>
    </source>
</evidence>
<protein>
    <submittedName>
        <fullName evidence="6">DoxX family protein</fullName>
    </submittedName>
</protein>
<dbReference type="RefSeq" id="WP_138657089.1">
    <property type="nucleotide sequence ID" value="NZ_VATY01000001.1"/>
</dbReference>
<dbReference type="OrthoDB" id="7960583at2"/>
<keyword evidence="4 5" id="KW-0472">Membrane</keyword>
<dbReference type="GO" id="GO:0016020">
    <property type="term" value="C:membrane"/>
    <property type="evidence" value="ECO:0007669"/>
    <property type="project" value="UniProtKB-SubCell"/>
</dbReference>
<reference evidence="6 7" key="1">
    <citation type="submission" date="2019-05" db="EMBL/GenBank/DDBJ databases">
        <authorList>
            <person name="Zhang J.-Y."/>
            <person name="Feg X."/>
            <person name="Du Z.-J."/>
        </authorList>
    </citation>
    <scope>NUCLEOTIDE SEQUENCE [LARGE SCALE GENOMIC DNA]</scope>
    <source>
        <strain evidence="6 7">RZ26</strain>
    </source>
</reference>
<proteinExistence type="predicted"/>
<evidence type="ECO:0000313" key="7">
    <source>
        <dbReference type="Proteomes" id="UP000310314"/>
    </source>
</evidence>
<feature type="transmembrane region" description="Helical" evidence="5">
    <location>
        <begin position="47"/>
        <end position="65"/>
    </location>
</feature>
<keyword evidence="2 5" id="KW-0812">Transmembrane</keyword>